<comment type="caution">
    <text evidence="7">The sequence shown here is derived from an EMBL/GenBank/DDBJ whole genome shotgun (WGS) entry which is preliminary data.</text>
</comment>
<gene>
    <name evidence="7" type="ORF">NDI56_17105</name>
</gene>
<feature type="transmembrane region" description="Helical" evidence="6">
    <location>
        <begin position="148"/>
        <end position="166"/>
    </location>
</feature>
<evidence type="ECO:0000256" key="1">
    <source>
        <dbReference type="ARBA" id="ARBA00004651"/>
    </source>
</evidence>
<feature type="transmembrane region" description="Helical" evidence="6">
    <location>
        <begin position="60"/>
        <end position="83"/>
    </location>
</feature>
<keyword evidence="3 6" id="KW-0812">Transmembrane</keyword>
<dbReference type="Pfam" id="PF02653">
    <property type="entry name" value="BPD_transp_2"/>
    <property type="match status" value="1"/>
</dbReference>
<dbReference type="RefSeq" id="WP_310920921.1">
    <property type="nucleotide sequence ID" value="NZ_JAMQON010000005.1"/>
</dbReference>
<evidence type="ECO:0000313" key="7">
    <source>
        <dbReference type="EMBL" id="MDS0261120.1"/>
    </source>
</evidence>
<evidence type="ECO:0000256" key="4">
    <source>
        <dbReference type="ARBA" id="ARBA00022989"/>
    </source>
</evidence>
<feature type="transmembrane region" description="Helical" evidence="6">
    <location>
        <begin position="194"/>
        <end position="215"/>
    </location>
</feature>
<feature type="transmembrane region" description="Helical" evidence="6">
    <location>
        <begin position="95"/>
        <end position="112"/>
    </location>
</feature>
<keyword evidence="8" id="KW-1185">Reference proteome</keyword>
<dbReference type="Proteomes" id="UP001259659">
    <property type="component" value="Unassembled WGS sequence"/>
</dbReference>
<sequence length="367" mass="38710">MKLDVELTPREEVPRWMGYGTPVFTILAALAVSAVALVALDVSPLAAYRIMFVQTLTTSFGLTETVAKAVPLIFVGLAVYLPLKAQLWNIGAEGQLFLGAIAGTWVGVNVSLPTYALLPLMFVAGGLAGAVWIAVPAWLRAKLGINEIITTLLFVFIATEIKNYLVRGPMQAPGANFPQTPGLPAAARLPDLPIVGFPAGIVLAIALVGLIHVLLNYTRLGFEITFIGANDEAAEHAGMSKFKIYMIVLLSGGAIAGFAGVSEMAGVQGRLRAQFAPGYGFTAIPIALLGRNGAVQVMLAALFFAVLFVGGSSIQTLLSVPAAIVNIIQALVILFLITAEFFKQYSIDLSLTKRPDSNAAGRVEGDL</sequence>
<evidence type="ECO:0000313" key="8">
    <source>
        <dbReference type="Proteomes" id="UP001259659"/>
    </source>
</evidence>
<keyword evidence="5 6" id="KW-0472">Membrane</keyword>
<reference evidence="7 8" key="1">
    <citation type="submission" date="2022-06" db="EMBL/GenBank/DDBJ databases">
        <title>Haloarcula sp. a new haloarchaeum isolate from saline soil.</title>
        <authorList>
            <person name="Strakova D."/>
            <person name="Galisteo C."/>
            <person name="Sanchez-Porro C."/>
            <person name="Ventosa A."/>
        </authorList>
    </citation>
    <scope>NUCLEOTIDE SEQUENCE [LARGE SCALE GENOMIC DNA]</scope>
    <source>
        <strain evidence="7 8">S1CR25-12</strain>
    </source>
</reference>
<dbReference type="PANTHER" id="PTHR47089:SF1">
    <property type="entry name" value="GUANOSINE ABC TRANSPORTER PERMEASE PROTEIN NUPP"/>
    <property type="match status" value="1"/>
</dbReference>
<feature type="transmembrane region" description="Helical" evidence="6">
    <location>
        <begin position="118"/>
        <end position="139"/>
    </location>
</feature>
<keyword evidence="2" id="KW-1003">Cell membrane</keyword>
<comment type="subcellular location">
    <subcellularLocation>
        <location evidence="1">Cell membrane</location>
        <topology evidence="1">Multi-pass membrane protein</topology>
    </subcellularLocation>
</comment>
<evidence type="ECO:0000256" key="6">
    <source>
        <dbReference type="SAM" id="Phobius"/>
    </source>
</evidence>
<protein>
    <submittedName>
        <fullName evidence="7">ABC transporter permease</fullName>
    </submittedName>
</protein>
<accession>A0ABU2FFT1</accession>
<feature type="transmembrane region" description="Helical" evidence="6">
    <location>
        <begin position="297"/>
        <end position="317"/>
    </location>
</feature>
<dbReference type="InterPro" id="IPR001851">
    <property type="entry name" value="ABC_transp_permease"/>
</dbReference>
<proteinExistence type="predicted"/>
<feature type="transmembrane region" description="Helical" evidence="6">
    <location>
        <begin position="244"/>
        <end position="261"/>
    </location>
</feature>
<keyword evidence="4 6" id="KW-1133">Transmembrane helix</keyword>
<dbReference type="CDD" id="cd06580">
    <property type="entry name" value="TM_PBP1_transp_TpRbsC_like"/>
    <property type="match status" value="1"/>
</dbReference>
<feature type="transmembrane region" description="Helical" evidence="6">
    <location>
        <begin position="21"/>
        <end position="40"/>
    </location>
</feature>
<dbReference type="PANTHER" id="PTHR47089">
    <property type="entry name" value="ABC TRANSPORTER, PERMEASE PROTEIN"/>
    <property type="match status" value="1"/>
</dbReference>
<organism evidence="7 8">
    <name type="scientific">Haloarcula saliterrae</name>
    <dbReference type="NCBI Taxonomy" id="2950534"/>
    <lineage>
        <taxon>Archaea</taxon>
        <taxon>Methanobacteriati</taxon>
        <taxon>Methanobacteriota</taxon>
        <taxon>Stenosarchaea group</taxon>
        <taxon>Halobacteria</taxon>
        <taxon>Halobacteriales</taxon>
        <taxon>Haloarculaceae</taxon>
        <taxon>Haloarcula</taxon>
    </lineage>
</organism>
<evidence type="ECO:0000256" key="5">
    <source>
        <dbReference type="ARBA" id="ARBA00023136"/>
    </source>
</evidence>
<name>A0ABU2FFT1_9EURY</name>
<feature type="transmembrane region" description="Helical" evidence="6">
    <location>
        <begin position="323"/>
        <end position="342"/>
    </location>
</feature>
<dbReference type="EMBL" id="JAMQON010000005">
    <property type="protein sequence ID" value="MDS0261120.1"/>
    <property type="molecule type" value="Genomic_DNA"/>
</dbReference>
<evidence type="ECO:0000256" key="3">
    <source>
        <dbReference type="ARBA" id="ARBA00022692"/>
    </source>
</evidence>
<evidence type="ECO:0000256" key="2">
    <source>
        <dbReference type="ARBA" id="ARBA00022475"/>
    </source>
</evidence>